<dbReference type="PANTHER" id="PTHR42678">
    <property type="entry name" value="AMIDASE"/>
    <property type="match status" value="1"/>
</dbReference>
<name>A0A6G1JSI4_9PLEO</name>
<accession>A0A6G1JSI4</accession>
<keyword evidence="3" id="KW-1185">Reference proteome</keyword>
<reference evidence="2" key="1">
    <citation type="journal article" date="2020" name="Stud. Mycol.">
        <title>101 Dothideomycetes genomes: a test case for predicting lifestyles and emergence of pathogens.</title>
        <authorList>
            <person name="Haridas S."/>
            <person name="Albert R."/>
            <person name="Binder M."/>
            <person name="Bloem J."/>
            <person name="Labutti K."/>
            <person name="Salamov A."/>
            <person name="Andreopoulos B."/>
            <person name="Baker S."/>
            <person name="Barry K."/>
            <person name="Bills G."/>
            <person name="Bluhm B."/>
            <person name="Cannon C."/>
            <person name="Castanera R."/>
            <person name="Culley D."/>
            <person name="Daum C."/>
            <person name="Ezra D."/>
            <person name="Gonzalez J."/>
            <person name="Henrissat B."/>
            <person name="Kuo A."/>
            <person name="Liang C."/>
            <person name="Lipzen A."/>
            <person name="Lutzoni F."/>
            <person name="Magnuson J."/>
            <person name="Mondo S."/>
            <person name="Nolan M."/>
            <person name="Ohm R."/>
            <person name="Pangilinan J."/>
            <person name="Park H.-J."/>
            <person name="Ramirez L."/>
            <person name="Alfaro M."/>
            <person name="Sun H."/>
            <person name="Tritt A."/>
            <person name="Yoshinaga Y."/>
            <person name="Zwiers L.-H."/>
            <person name="Turgeon B."/>
            <person name="Goodwin S."/>
            <person name="Spatafora J."/>
            <person name="Crous P."/>
            <person name="Grigoriev I."/>
        </authorList>
    </citation>
    <scope>NUCLEOTIDE SEQUENCE</scope>
    <source>
        <strain evidence="2">CBS 279.74</strain>
    </source>
</reference>
<dbReference type="InterPro" id="IPR023631">
    <property type="entry name" value="Amidase_dom"/>
</dbReference>
<dbReference type="Gene3D" id="3.90.1300.10">
    <property type="entry name" value="Amidase signature (AS) domain"/>
    <property type="match status" value="1"/>
</dbReference>
<organism evidence="2 3">
    <name type="scientific">Pleomassaria siparia CBS 279.74</name>
    <dbReference type="NCBI Taxonomy" id="1314801"/>
    <lineage>
        <taxon>Eukaryota</taxon>
        <taxon>Fungi</taxon>
        <taxon>Dikarya</taxon>
        <taxon>Ascomycota</taxon>
        <taxon>Pezizomycotina</taxon>
        <taxon>Dothideomycetes</taxon>
        <taxon>Pleosporomycetidae</taxon>
        <taxon>Pleosporales</taxon>
        <taxon>Pleomassariaceae</taxon>
        <taxon>Pleomassaria</taxon>
    </lineage>
</organism>
<evidence type="ECO:0000313" key="3">
    <source>
        <dbReference type="Proteomes" id="UP000799428"/>
    </source>
</evidence>
<dbReference type="AlphaFoldDB" id="A0A6G1JSI4"/>
<evidence type="ECO:0000313" key="2">
    <source>
        <dbReference type="EMBL" id="KAF2703242.1"/>
    </source>
</evidence>
<dbReference type="OrthoDB" id="566138at2759"/>
<dbReference type="Pfam" id="PF01425">
    <property type="entry name" value="Amidase"/>
    <property type="match status" value="1"/>
</dbReference>
<dbReference type="SUPFAM" id="SSF75304">
    <property type="entry name" value="Amidase signature (AS) enzymes"/>
    <property type="match status" value="1"/>
</dbReference>
<evidence type="ECO:0000259" key="1">
    <source>
        <dbReference type="Pfam" id="PF01425"/>
    </source>
</evidence>
<sequence>MAAFNIVEASIDELQTALSSGILTSVELVALYLHRISTYDCRSLSLNSIPILNNAVFEEAAASDFRRAAGQSKGALEGIPYTVKDSYLVKGMTAACGSPAFEHFVAQDDAFTVSVIRAAGGIVLGRTNMPPMAYGGMQRGIYGRAESPYNLDYLPAAFWSGSSNGSAVATAASFAAFGMGEETVSSGRSPASNNGLIAYTPSRGWISIRGNWPLYPTCDVVVPHTRTMADLLTLLDVITIEDPITEGDFWRNQPFVKLERPSTKGVSSFVEIAKRTSLSGLQIAVPAMYIGGPTPAGAHPIQTCPEVIELWEEARRDLESLGAEIIVVADFPLVSAYENSSLLPEGCPRLPAEWHASERGPLIAHGWNDFLRLNNDPKFPNIASVDPANIYPESMRTSAELKVIDRTNAIHFPLLDDYTRQSKLHEVEDIGTAITALEGMRKYLLEDWLVSLGCDCVAFPAAGDVAAADSDADDDHALYARQNGVFYSNGNKALRHLGVPTVSVPMGTMKDKKMPMNLTFAGKAHDDVNLLSYGNAYECKTWHRIPPPLTPALACEIMQITNTVPNILEVCLEGTIITPEPGIVPEVEIIIDATPVDPENIKIVSRAQTSSAYASFHFSVLSQTSRRHVLDERLRTLCPVARDKTMIVVLARAGKGGRPSGWLQVL</sequence>
<dbReference type="NCBIfam" id="NF005127">
    <property type="entry name" value="PRK06565.1"/>
    <property type="match status" value="1"/>
</dbReference>
<dbReference type="InterPro" id="IPR036928">
    <property type="entry name" value="AS_sf"/>
</dbReference>
<gene>
    <name evidence="2" type="ORF">K504DRAFT_474096</name>
</gene>
<dbReference type="EMBL" id="MU005788">
    <property type="protein sequence ID" value="KAF2703242.1"/>
    <property type="molecule type" value="Genomic_DNA"/>
</dbReference>
<feature type="domain" description="Amidase" evidence="1">
    <location>
        <begin position="27"/>
        <end position="328"/>
    </location>
</feature>
<dbReference type="PANTHER" id="PTHR42678:SF11">
    <property type="entry name" value="AMIDASE FAMILY PROTEIN"/>
    <property type="match status" value="1"/>
</dbReference>
<protein>
    <submittedName>
        <fullName evidence="2">Amidase signature enzyme</fullName>
    </submittedName>
</protein>
<dbReference type="Proteomes" id="UP000799428">
    <property type="component" value="Unassembled WGS sequence"/>
</dbReference>
<proteinExistence type="predicted"/>